<keyword evidence="10" id="KW-1185">Reference proteome</keyword>
<comment type="catalytic activity">
    <reaction evidence="7">
        <text>L-tyrosyl-[protein] + ATP = O-(5'-adenylyl)-L-tyrosyl-[protein] + diphosphate</text>
        <dbReference type="Rhea" id="RHEA:54288"/>
        <dbReference type="Rhea" id="RHEA-COMP:10136"/>
        <dbReference type="Rhea" id="RHEA-COMP:13846"/>
        <dbReference type="ChEBI" id="CHEBI:30616"/>
        <dbReference type="ChEBI" id="CHEBI:33019"/>
        <dbReference type="ChEBI" id="CHEBI:46858"/>
        <dbReference type="ChEBI" id="CHEBI:83624"/>
        <dbReference type="EC" id="2.7.7.108"/>
    </reaction>
</comment>
<dbReference type="Gene3D" id="1.10.3290.10">
    <property type="entry name" value="Fido-like domain"/>
    <property type="match status" value="1"/>
</dbReference>
<protein>
    <recommendedName>
        <fullName evidence="5">protein adenylyltransferase</fullName>
        <ecNumber evidence="5">2.7.7.108</ecNumber>
    </recommendedName>
</protein>
<dbReference type="PANTHER" id="PTHR39560">
    <property type="entry name" value="PROTEIN ADENYLYLTRANSFERASE FIC-RELATED"/>
    <property type="match status" value="1"/>
</dbReference>
<dbReference type="PROSITE" id="PS51459">
    <property type="entry name" value="FIDO"/>
    <property type="match status" value="1"/>
</dbReference>
<reference evidence="10" key="1">
    <citation type="journal article" date="2019" name="Int. J. Syst. Evol. Microbiol.">
        <title>The Global Catalogue of Microorganisms (GCM) 10K type strain sequencing project: providing services to taxonomists for standard genome sequencing and annotation.</title>
        <authorList>
            <consortium name="The Broad Institute Genomics Platform"/>
            <consortium name="The Broad Institute Genome Sequencing Center for Infectious Disease"/>
            <person name="Wu L."/>
            <person name="Ma J."/>
        </authorList>
    </citation>
    <scope>NUCLEOTIDE SEQUENCE [LARGE SCALE GENOMIC DNA]</scope>
    <source>
        <strain evidence="10">JCM 17925</strain>
    </source>
</reference>
<dbReference type="Pfam" id="PF02661">
    <property type="entry name" value="Fic"/>
    <property type="match status" value="1"/>
</dbReference>
<keyword evidence="3" id="KW-0547">Nucleotide-binding</keyword>
<dbReference type="InterPro" id="IPR036597">
    <property type="entry name" value="Fido-like_dom_sf"/>
</dbReference>
<dbReference type="Proteomes" id="UP001500936">
    <property type="component" value="Unassembled WGS sequence"/>
</dbReference>
<dbReference type="SUPFAM" id="SSF140931">
    <property type="entry name" value="Fic-like"/>
    <property type="match status" value="1"/>
</dbReference>
<proteinExistence type="predicted"/>
<dbReference type="InterPro" id="IPR003812">
    <property type="entry name" value="Fido"/>
</dbReference>
<organism evidence="9 10">
    <name type="scientific">Nibrella viscosa</name>
    <dbReference type="NCBI Taxonomy" id="1084524"/>
    <lineage>
        <taxon>Bacteria</taxon>
        <taxon>Pseudomonadati</taxon>
        <taxon>Bacteroidota</taxon>
        <taxon>Cytophagia</taxon>
        <taxon>Cytophagales</taxon>
        <taxon>Spirosomataceae</taxon>
        <taxon>Nibrella</taxon>
    </lineage>
</organism>
<name>A0ABP8KPG6_9BACT</name>
<evidence type="ECO:0000256" key="2">
    <source>
        <dbReference type="ARBA" id="ARBA00022695"/>
    </source>
</evidence>
<comment type="caution">
    <text evidence="9">The sequence shown here is derived from an EMBL/GenBank/DDBJ whole genome shotgun (WGS) entry which is preliminary data.</text>
</comment>
<evidence type="ECO:0000256" key="6">
    <source>
        <dbReference type="ARBA" id="ARBA00047939"/>
    </source>
</evidence>
<evidence type="ECO:0000256" key="3">
    <source>
        <dbReference type="ARBA" id="ARBA00022741"/>
    </source>
</evidence>
<keyword evidence="1" id="KW-0808">Transferase</keyword>
<evidence type="ECO:0000256" key="5">
    <source>
        <dbReference type="ARBA" id="ARBA00034531"/>
    </source>
</evidence>
<dbReference type="RefSeq" id="WP_345269529.1">
    <property type="nucleotide sequence ID" value="NZ_BAABHB010000008.1"/>
</dbReference>
<feature type="domain" description="Fido" evidence="8">
    <location>
        <begin position="50"/>
        <end position="199"/>
    </location>
</feature>
<sequence length="200" mass="22399">MENQSLPAPPGILPNRLGLVSAEEIGLAEFEGFLKAEILLTEQLTGRTRFTARYILDMHKLALGDLYSFAGKWRDVNISKGGFVFAAAQFLPRIMQLFETDMLNRAPNRYIDRQQLVRDIAVVHAELLFIHPFREGNGRTARMLANLMGRKQGLSALHWERIAPNEGATILFEEYVGAVQQAADQNYTPMECIIGAILPA</sequence>
<evidence type="ECO:0000313" key="9">
    <source>
        <dbReference type="EMBL" id="GAA4411861.1"/>
    </source>
</evidence>
<dbReference type="PANTHER" id="PTHR39560:SF1">
    <property type="entry name" value="PROTEIN ADENYLYLTRANSFERASE FIC-RELATED"/>
    <property type="match status" value="1"/>
</dbReference>
<evidence type="ECO:0000256" key="1">
    <source>
        <dbReference type="ARBA" id="ARBA00022679"/>
    </source>
</evidence>
<accession>A0ABP8KPG6</accession>
<gene>
    <name evidence="9" type="ORF">GCM10023187_38250</name>
</gene>
<evidence type="ECO:0000256" key="7">
    <source>
        <dbReference type="ARBA" id="ARBA00048696"/>
    </source>
</evidence>
<keyword evidence="2" id="KW-0548">Nucleotidyltransferase</keyword>
<evidence type="ECO:0000259" key="8">
    <source>
        <dbReference type="PROSITE" id="PS51459"/>
    </source>
</evidence>
<comment type="catalytic activity">
    <reaction evidence="6">
        <text>L-threonyl-[protein] + ATP = 3-O-(5'-adenylyl)-L-threonyl-[protein] + diphosphate</text>
        <dbReference type="Rhea" id="RHEA:54292"/>
        <dbReference type="Rhea" id="RHEA-COMP:11060"/>
        <dbReference type="Rhea" id="RHEA-COMP:13847"/>
        <dbReference type="ChEBI" id="CHEBI:30013"/>
        <dbReference type="ChEBI" id="CHEBI:30616"/>
        <dbReference type="ChEBI" id="CHEBI:33019"/>
        <dbReference type="ChEBI" id="CHEBI:138113"/>
        <dbReference type="EC" id="2.7.7.108"/>
    </reaction>
</comment>
<dbReference type="EMBL" id="BAABHB010000008">
    <property type="protein sequence ID" value="GAA4411861.1"/>
    <property type="molecule type" value="Genomic_DNA"/>
</dbReference>
<keyword evidence="4" id="KW-0067">ATP-binding</keyword>
<evidence type="ECO:0000256" key="4">
    <source>
        <dbReference type="ARBA" id="ARBA00022840"/>
    </source>
</evidence>
<evidence type="ECO:0000313" key="10">
    <source>
        <dbReference type="Proteomes" id="UP001500936"/>
    </source>
</evidence>
<dbReference type="EC" id="2.7.7.108" evidence="5"/>